<evidence type="ECO:0008006" key="3">
    <source>
        <dbReference type="Google" id="ProtNLM"/>
    </source>
</evidence>
<evidence type="ECO:0000313" key="1">
    <source>
        <dbReference type="EMBL" id="WMV54214.1"/>
    </source>
</evidence>
<dbReference type="AlphaFoldDB" id="A0AAF0ZZ67"/>
<organism evidence="1 2">
    <name type="scientific">Solanum verrucosum</name>
    <dbReference type="NCBI Taxonomy" id="315347"/>
    <lineage>
        <taxon>Eukaryota</taxon>
        <taxon>Viridiplantae</taxon>
        <taxon>Streptophyta</taxon>
        <taxon>Embryophyta</taxon>
        <taxon>Tracheophyta</taxon>
        <taxon>Spermatophyta</taxon>
        <taxon>Magnoliopsida</taxon>
        <taxon>eudicotyledons</taxon>
        <taxon>Gunneridae</taxon>
        <taxon>Pentapetalae</taxon>
        <taxon>asterids</taxon>
        <taxon>lamiids</taxon>
        <taxon>Solanales</taxon>
        <taxon>Solanaceae</taxon>
        <taxon>Solanoideae</taxon>
        <taxon>Solaneae</taxon>
        <taxon>Solanum</taxon>
    </lineage>
</organism>
<keyword evidence="2" id="KW-1185">Reference proteome</keyword>
<name>A0AAF0ZZ67_SOLVR</name>
<accession>A0AAF0ZZ67</accession>
<sequence length="78" mass="8770">MDATMIANECVDSRQEQFTRGSRGLRQGDTLSPFLFMLAMEDMSNMLPTAKINGAEDNPLWKKATRARYGPMGKRRTG</sequence>
<proteinExistence type="predicted"/>
<gene>
    <name evidence="1" type="ORF">MTR67_047599</name>
</gene>
<protein>
    <recommendedName>
        <fullName evidence="3">Reverse transcriptase domain-containing protein</fullName>
    </recommendedName>
</protein>
<evidence type="ECO:0000313" key="2">
    <source>
        <dbReference type="Proteomes" id="UP001234989"/>
    </source>
</evidence>
<dbReference type="EMBL" id="CP133622">
    <property type="protein sequence ID" value="WMV54214.1"/>
    <property type="molecule type" value="Genomic_DNA"/>
</dbReference>
<reference evidence="1" key="1">
    <citation type="submission" date="2023-08" db="EMBL/GenBank/DDBJ databases">
        <title>A de novo genome assembly of Solanum verrucosum Schlechtendal, a Mexican diploid species geographically isolated from the other diploid A-genome species in potato relatives.</title>
        <authorList>
            <person name="Hosaka K."/>
        </authorList>
    </citation>
    <scope>NUCLEOTIDE SEQUENCE</scope>
    <source>
        <tissue evidence="1">Young leaves</tissue>
    </source>
</reference>
<dbReference type="Proteomes" id="UP001234989">
    <property type="component" value="Chromosome 11"/>
</dbReference>